<evidence type="ECO:0000256" key="3">
    <source>
        <dbReference type="ARBA" id="ARBA00023125"/>
    </source>
</evidence>
<dbReference type="Proteomes" id="UP001519325">
    <property type="component" value="Unassembled WGS sequence"/>
</dbReference>
<proteinExistence type="inferred from homology"/>
<dbReference type="Pfam" id="PF00486">
    <property type="entry name" value="Trans_reg_C"/>
    <property type="match status" value="1"/>
</dbReference>
<dbReference type="Pfam" id="PF03704">
    <property type="entry name" value="BTAD"/>
    <property type="match status" value="1"/>
</dbReference>
<keyword evidence="4" id="KW-0804">Transcription</keyword>
<feature type="DNA-binding region" description="OmpR/PhoB-type" evidence="5">
    <location>
        <begin position="1"/>
        <end position="87"/>
    </location>
</feature>
<dbReference type="SUPFAM" id="SSF46894">
    <property type="entry name" value="C-terminal effector domain of the bipartite response regulators"/>
    <property type="match status" value="1"/>
</dbReference>
<comment type="similarity">
    <text evidence="1">Belongs to the AfsR/DnrI/RedD regulatory family.</text>
</comment>
<dbReference type="Gene3D" id="1.25.40.10">
    <property type="entry name" value="Tetratricopeptide repeat domain"/>
    <property type="match status" value="1"/>
</dbReference>
<dbReference type="InterPro" id="IPR001867">
    <property type="entry name" value="OmpR/PhoB-type_DNA-bd"/>
</dbReference>
<dbReference type="RefSeq" id="WP_209894029.1">
    <property type="nucleotide sequence ID" value="NZ_JAGGMR010000001.1"/>
</dbReference>
<dbReference type="SMART" id="SM01043">
    <property type="entry name" value="BTAD"/>
    <property type="match status" value="1"/>
</dbReference>
<organism evidence="7 8">
    <name type="scientific">Nocardia goodfellowii</name>
    <dbReference type="NCBI Taxonomy" id="882446"/>
    <lineage>
        <taxon>Bacteria</taxon>
        <taxon>Bacillati</taxon>
        <taxon>Actinomycetota</taxon>
        <taxon>Actinomycetes</taxon>
        <taxon>Mycobacteriales</taxon>
        <taxon>Nocardiaceae</taxon>
        <taxon>Nocardia</taxon>
    </lineage>
</organism>
<sequence length="238" mass="26647">MELVIDGTAYPMDGRKLRSIAAILVARQGNTVGRDELTDALGLFETTKNSTNALHAHIARLRRWFKSHGAPADVVKTVGVAGYRLDIPRERIDALRFMDTVEHAAGLAPKTPSVVASMVEDAFGLWRGEALRDVTDSALLQSFSDDLYASKAHAQELLLTTWMTLERYDRIILTARKFIAENPLNERLWEMLIMALRRTGRDAEAIASYHRLERLLRDELGILPNPSLIRSLGTEHCA</sequence>
<accession>A0ABS4QL19</accession>
<protein>
    <submittedName>
        <fullName evidence="7">DNA-binding SARP family transcriptional activator</fullName>
    </submittedName>
</protein>
<evidence type="ECO:0000256" key="5">
    <source>
        <dbReference type="PROSITE-ProRule" id="PRU01091"/>
    </source>
</evidence>
<dbReference type="PANTHER" id="PTHR35807">
    <property type="entry name" value="TRANSCRIPTIONAL REGULATOR REDD-RELATED"/>
    <property type="match status" value="1"/>
</dbReference>
<dbReference type="PANTHER" id="PTHR35807:SF1">
    <property type="entry name" value="TRANSCRIPTIONAL REGULATOR REDD"/>
    <property type="match status" value="1"/>
</dbReference>
<evidence type="ECO:0000256" key="1">
    <source>
        <dbReference type="ARBA" id="ARBA00005820"/>
    </source>
</evidence>
<dbReference type="InterPro" id="IPR005158">
    <property type="entry name" value="BTAD"/>
</dbReference>
<evidence type="ECO:0000313" key="7">
    <source>
        <dbReference type="EMBL" id="MBP2191825.1"/>
    </source>
</evidence>
<dbReference type="CDD" id="cd15831">
    <property type="entry name" value="BTAD"/>
    <property type="match status" value="1"/>
</dbReference>
<dbReference type="GO" id="GO:0003677">
    <property type="term" value="F:DNA binding"/>
    <property type="evidence" value="ECO:0007669"/>
    <property type="project" value="UniProtKB-KW"/>
</dbReference>
<name>A0ABS4QL19_9NOCA</name>
<dbReference type="Gene3D" id="1.10.10.10">
    <property type="entry name" value="Winged helix-like DNA-binding domain superfamily/Winged helix DNA-binding domain"/>
    <property type="match status" value="1"/>
</dbReference>
<keyword evidence="3 5" id="KW-0238">DNA-binding</keyword>
<dbReference type="InterPro" id="IPR011990">
    <property type="entry name" value="TPR-like_helical_dom_sf"/>
</dbReference>
<evidence type="ECO:0000313" key="8">
    <source>
        <dbReference type="Proteomes" id="UP001519325"/>
    </source>
</evidence>
<keyword evidence="8" id="KW-1185">Reference proteome</keyword>
<feature type="domain" description="OmpR/PhoB-type" evidence="6">
    <location>
        <begin position="1"/>
        <end position="87"/>
    </location>
</feature>
<dbReference type="EMBL" id="JAGGMR010000001">
    <property type="protein sequence ID" value="MBP2191825.1"/>
    <property type="molecule type" value="Genomic_DNA"/>
</dbReference>
<dbReference type="SUPFAM" id="SSF48452">
    <property type="entry name" value="TPR-like"/>
    <property type="match status" value="1"/>
</dbReference>
<dbReference type="InterPro" id="IPR051677">
    <property type="entry name" value="AfsR-DnrI-RedD_regulator"/>
</dbReference>
<comment type="caution">
    <text evidence="7">The sequence shown here is derived from an EMBL/GenBank/DDBJ whole genome shotgun (WGS) entry which is preliminary data.</text>
</comment>
<dbReference type="PROSITE" id="PS51755">
    <property type="entry name" value="OMPR_PHOB"/>
    <property type="match status" value="1"/>
</dbReference>
<dbReference type="InterPro" id="IPR016032">
    <property type="entry name" value="Sig_transdc_resp-reg_C-effctor"/>
</dbReference>
<evidence type="ECO:0000256" key="2">
    <source>
        <dbReference type="ARBA" id="ARBA00023015"/>
    </source>
</evidence>
<gene>
    <name evidence="7" type="ORF">BJ987_004726</name>
</gene>
<dbReference type="InterPro" id="IPR036388">
    <property type="entry name" value="WH-like_DNA-bd_sf"/>
</dbReference>
<evidence type="ECO:0000259" key="6">
    <source>
        <dbReference type="PROSITE" id="PS51755"/>
    </source>
</evidence>
<reference evidence="7 8" key="1">
    <citation type="submission" date="2021-03" db="EMBL/GenBank/DDBJ databases">
        <title>Sequencing the genomes of 1000 actinobacteria strains.</title>
        <authorList>
            <person name="Klenk H.-P."/>
        </authorList>
    </citation>
    <scope>NUCLEOTIDE SEQUENCE [LARGE SCALE GENOMIC DNA]</scope>
    <source>
        <strain evidence="7 8">DSM 45516</strain>
    </source>
</reference>
<evidence type="ECO:0000256" key="4">
    <source>
        <dbReference type="ARBA" id="ARBA00023163"/>
    </source>
</evidence>
<keyword evidence="2" id="KW-0805">Transcription regulation</keyword>